<dbReference type="EMBL" id="JACPRF010000245">
    <property type="protein sequence ID" value="MBI2876830.1"/>
    <property type="molecule type" value="Genomic_DNA"/>
</dbReference>
<dbReference type="Pfam" id="PF00082">
    <property type="entry name" value="Peptidase_S8"/>
    <property type="match status" value="1"/>
</dbReference>
<dbReference type="Proteomes" id="UP000769766">
    <property type="component" value="Unassembled WGS sequence"/>
</dbReference>
<proteinExistence type="inferred from homology"/>
<dbReference type="PANTHER" id="PTHR43806:SF11">
    <property type="entry name" value="CEREVISIN-RELATED"/>
    <property type="match status" value="1"/>
</dbReference>
<evidence type="ECO:0000256" key="4">
    <source>
        <dbReference type="ARBA" id="ARBA00022825"/>
    </source>
</evidence>
<dbReference type="InterPro" id="IPR015500">
    <property type="entry name" value="Peptidase_S8_subtilisin-rel"/>
</dbReference>
<gene>
    <name evidence="8" type="ORF">HYY20_08115</name>
</gene>
<evidence type="ECO:0000313" key="9">
    <source>
        <dbReference type="Proteomes" id="UP000769766"/>
    </source>
</evidence>
<feature type="active site" description="Charge relay system" evidence="5">
    <location>
        <position position="122"/>
    </location>
</feature>
<reference evidence="8" key="1">
    <citation type="submission" date="2020-07" db="EMBL/GenBank/DDBJ databases">
        <title>Huge and variable diversity of episymbiotic CPR bacteria and DPANN archaea in groundwater ecosystems.</title>
        <authorList>
            <person name="He C.Y."/>
            <person name="Keren R."/>
            <person name="Whittaker M."/>
            <person name="Farag I.F."/>
            <person name="Doudna J."/>
            <person name="Cate J.H.D."/>
            <person name="Banfield J.F."/>
        </authorList>
    </citation>
    <scope>NUCLEOTIDE SEQUENCE</scope>
    <source>
        <strain evidence="8">NC_groundwater_672_Ag_B-0.1um_62_36</strain>
    </source>
</reference>
<dbReference type="GO" id="GO:0006508">
    <property type="term" value="P:proteolysis"/>
    <property type="evidence" value="ECO:0007669"/>
    <property type="project" value="UniProtKB-KW"/>
</dbReference>
<keyword evidence="3 5" id="KW-0378">Hydrolase</keyword>
<organism evidence="8 9">
    <name type="scientific">Tectimicrobiota bacterium</name>
    <dbReference type="NCBI Taxonomy" id="2528274"/>
    <lineage>
        <taxon>Bacteria</taxon>
        <taxon>Pseudomonadati</taxon>
        <taxon>Nitrospinota/Tectimicrobiota group</taxon>
        <taxon>Candidatus Tectimicrobiota</taxon>
    </lineage>
</organism>
<evidence type="ECO:0000259" key="7">
    <source>
        <dbReference type="Pfam" id="PF00082"/>
    </source>
</evidence>
<dbReference type="GO" id="GO:0004252">
    <property type="term" value="F:serine-type endopeptidase activity"/>
    <property type="evidence" value="ECO:0007669"/>
    <property type="project" value="UniProtKB-UniRule"/>
</dbReference>
<evidence type="ECO:0000256" key="1">
    <source>
        <dbReference type="ARBA" id="ARBA00011073"/>
    </source>
</evidence>
<dbReference type="PROSITE" id="PS00136">
    <property type="entry name" value="SUBTILASE_ASP"/>
    <property type="match status" value="1"/>
</dbReference>
<dbReference type="InterPro" id="IPR000209">
    <property type="entry name" value="Peptidase_S8/S53_dom"/>
</dbReference>
<evidence type="ECO:0000256" key="5">
    <source>
        <dbReference type="PROSITE-ProRule" id="PRU01240"/>
    </source>
</evidence>
<dbReference type="InterPro" id="IPR023827">
    <property type="entry name" value="Peptidase_S8_Asp-AS"/>
</dbReference>
<keyword evidence="2 5" id="KW-0645">Protease</keyword>
<evidence type="ECO:0000256" key="2">
    <source>
        <dbReference type="ARBA" id="ARBA00022670"/>
    </source>
</evidence>
<feature type="active site" description="Charge relay system" evidence="5">
    <location>
        <position position="152"/>
    </location>
</feature>
<sequence length="417" mass="43194">MGWTEDSAQDVIILFGEGVSDPARAATLRQAGATLRFNYRTISAAAAHIPSAAAMVLIQQDPNTVTIIPDRRIQAHVLPTRQQGSRSRVSGSQVIPAGVTRIGASPGSLPWTGAGVGVAVVDTGIDFSHPDLQPVSPNCFAAFATCQDDNGHGTHVAGIIAARNNTLAVVGVASNATLYAVKVLDARGSGTDSTILAGLDWIAQNAHSVSPPIQVVNLSLGRPGTLEDNPALHQMVQALDAAGITQVVSAGNDPNLEVSQQIPAGYPEVLAIASMTALKGSNGCRSFNGVIDRDTASWFTTDGQFDPNSGIGVTISAPGAEKEDISRSCFVQSVGILSTRLGGGTTRMSGTSMAAPHVSGVVALMWEKAFGQDTPLDLTLIRSAANRVGIAPLNSPTRSYSFDGEREGVLWAPGTLQ</sequence>
<dbReference type="SUPFAM" id="SSF52743">
    <property type="entry name" value="Subtilisin-like"/>
    <property type="match status" value="1"/>
</dbReference>
<comment type="caution">
    <text evidence="8">The sequence shown here is derived from an EMBL/GenBank/DDBJ whole genome shotgun (WGS) entry which is preliminary data.</text>
</comment>
<evidence type="ECO:0000256" key="6">
    <source>
        <dbReference type="RuleBase" id="RU003355"/>
    </source>
</evidence>
<comment type="similarity">
    <text evidence="1 5 6">Belongs to the peptidase S8 family.</text>
</comment>
<dbReference type="InterPro" id="IPR023828">
    <property type="entry name" value="Peptidase_S8_Ser-AS"/>
</dbReference>
<dbReference type="InterPro" id="IPR050131">
    <property type="entry name" value="Peptidase_S8_subtilisin-like"/>
</dbReference>
<dbReference type="PANTHER" id="PTHR43806">
    <property type="entry name" value="PEPTIDASE S8"/>
    <property type="match status" value="1"/>
</dbReference>
<feature type="domain" description="Peptidase S8/S53" evidence="7">
    <location>
        <begin position="113"/>
        <end position="378"/>
    </location>
</feature>
<dbReference type="PROSITE" id="PS51892">
    <property type="entry name" value="SUBTILASE"/>
    <property type="match status" value="1"/>
</dbReference>
<dbReference type="InterPro" id="IPR036852">
    <property type="entry name" value="Peptidase_S8/S53_dom_sf"/>
</dbReference>
<keyword evidence="4 5" id="KW-0720">Serine protease</keyword>
<evidence type="ECO:0000256" key="3">
    <source>
        <dbReference type="ARBA" id="ARBA00022801"/>
    </source>
</evidence>
<protein>
    <submittedName>
        <fullName evidence="8">S8 family serine peptidase</fullName>
    </submittedName>
</protein>
<name>A0A932CNX2_UNCTE</name>
<dbReference type="InterPro" id="IPR022398">
    <property type="entry name" value="Peptidase_S8_His-AS"/>
</dbReference>
<feature type="active site" description="Charge relay system" evidence="5">
    <location>
        <position position="352"/>
    </location>
</feature>
<dbReference type="AlphaFoldDB" id="A0A932CNX2"/>
<dbReference type="PRINTS" id="PR00723">
    <property type="entry name" value="SUBTILISIN"/>
</dbReference>
<accession>A0A932CNX2</accession>
<dbReference type="PROSITE" id="PS00137">
    <property type="entry name" value="SUBTILASE_HIS"/>
    <property type="match status" value="1"/>
</dbReference>
<dbReference type="PROSITE" id="PS00138">
    <property type="entry name" value="SUBTILASE_SER"/>
    <property type="match status" value="1"/>
</dbReference>
<dbReference type="Gene3D" id="3.40.50.200">
    <property type="entry name" value="Peptidase S8/S53 domain"/>
    <property type="match status" value="1"/>
</dbReference>
<evidence type="ECO:0000313" key="8">
    <source>
        <dbReference type="EMBL" id="MBI2876830.1"/>
    </source>
</evidence>